<name>A0A443RJU6_9ACAR</name>
<gene>
    <name evidence="4" type="ORF">B4U79_13228</name>
</gene>
<organism evidence="4 5">
    <name type="scientific">Dinothrombium tinctorium</name>
    <dbReference type="NCBI Taxonomy" id="1965070"/>
    <lineage>
        <taxon>Eukaryota</taxon>
        <taxon>Metazoa</taxon>
        <taxon>Ecdysozoa</taxon>
        <taxon>Arthropoda</taxon>
        <taxon>Chelicerata</taxon>
        <taxon>Arachnida</taxon>
        <taxon>Acari</taxon>
        <taxon>Acariformes</taxon>
        <taxon>Trombidiformes</taxon>
        <taxon>Prostigmata</taxon>
        <taxon>Anystina</taxon>
        <taxon>Parasitengona</taxon>
        <taxon>Trombidioidea</taxon>
        <taxon>Trombidiidae</taxon>
        <taxon>Dinothrombium</taxon>
    </lineage>
</organism>
<evidence type="ECO:0000256" key="1">
    <source>
        <dbReference type="ARBA" id="ARBA00022741"/>
    </source>
</evidence>
<dbReference type="InterPro" id="IPR001806">
    <property type="entry name" value="Small_GTPase"/>
</dbReference>
<dbReference type="SMART" id="SM00174">
    <property type="entry name" value="RHO"/>
    <property type="match status" value="1"/>
</dbReference>
<dbReference type="GO" id="GO:0035006">
    <property type="term" value="P:melanization defense response"/>
    <property type="evidence" value="ECO:0007669"/>
    <property type="project" value="UniProtKB-ARBA"/>
</dbReference>
<feature type="region of interest" description="Disordered" evidence="3">
    <location>
        <begin position="110"/>
        <end position="146"/>
    </location>
</feature>
<keyword evidence="4" id="KW-0131">Cell cycle</keyword>
<dbReference type="EMBL" id="NCKU01000429">
    <property type="protein sequence ID" value="RWS15538.1"/>
    <property type="molecule type" value="Genomic_DNA"/>
</dbReference>
<dbReference type="Proteomes" id="UP000285301">
    <property type="component" value="Unassembled WGS sequence"/>
</dbReference>
<dbReference type="GO" id="GO:0003924">
    <property type="term" value="F:GTPase activity"/>
    <property type="evidence" value="ECO:0007669"/>
    <property type="project" value="InterPro"/>
</dbReference>
<protein>
    <submittedName>
        <fullName evidence="4">Cell division control protein 42 like protein-like protein</fullName>
    </submittedName>
</protein>
<keyword evidence="4" id="KW-0132">Cell division</keyword>
<dbReference type="Pfam" id="PF00071">
    <property type="entry name" value="Ras"/>
    <property type="match status" value="1"/>
</dbReference>
<evidence type="ECO:0000256" key="2">
    <source>
        <dbReference type="ARBA" id="ARBA00023134"/>
    </source>
</evidence>
<keyword evidence="5" id="KW-1185">Reference proteome</keyword>
<reference evidence="4 5" key="1">
    <citation type="journal article" date="2018" name="Gigascience">
        <title>Genomes of trombidid mites reveal novel predicted allergens and laterally-transferred genes associated with secondary metabolism.</title>
        <authorList>
            <person name="Dong X."/>
            <person name="Chaisiri K."/>
            <person name="Xia D."/>
            <person name="Armstrong S.D."/>
            <person name="Fang Y."/>
            <person name="Donnelly M.J."/>
            <person name="Kadowaki T."/>
            <person name="McGarry J.W."/>
            <person name="Darby A.C."/>
            <person name="Makepeace B.L."/>
        </authorList>
    </citation>
    <scope>NUCLEOTIDE SEQUENCE [LARGE SCALE GENOMIC DNA]</scope>
    <source>
        <strain evidence="4">UoL-WK</strain>
    </source>
</reference>
<evidence type="ECO:0000313" key="4">
    <source>
        <dbReference type="EMBL" id="RWS15538.1"/>
    </source>
</evidence>
<dbReference type="STRING" id="1965070.A0A443RJU6"/>
<sequence length="209" mass="22865">MAKRLSGHSSTGRSLSSSSSAAAAQTTSASNRNGKRSIKVVVVGDGNVGKTCLLIAYTTKQFPHGDYVPTVVDSIHSFQNIQSKWQPEIKQHCPKVPYILVGTKTDLRPSVGSRKSGSSLVAKSKEKKSRSSNCNNSNNADDSRKFVTREMGKKLAAKIKASKYVECSAKSMFNIEEAIILTTDDEPNYLKTNYTCTPHVFIFEKLLQV</sequence>
<dbReference type="GO" id="GO:0051301">
    <property type="term" value="P:cell division"/>
    <property type="evidence" value="ECO:0007669"/>
    <property type="project" value="UniProtKB-KW"/>
</dbReference>
<evidence type="ECO:0000256" key="3">
    <source>
        <dbReference type="SAM" id="MobiDB-lite"/>
    </source>
</evidence>
<dbReference type="GO" id="GO:0022412">
    <property type="term" value="P:cellular process involved in reproduction in multicellular organism"/>
    <property type="evidence" value="ECO:0007669"/>
    <property type="project" value="UniProtKB-ARBA"/>
</dbReference>
<comment type="caution">
    <text evidence="4">The sequence shown here is derived from an EMBL/GenBank/DDBJ whole genome shotgun (WGS) entry which is preliminary data.</text>
</comment>
<feature type="region of interest" description="Disordered" evidence="3">
    <location>
        <begin position="1"/>
        <end position="32"/>
    </location>
</feature>
<dbReference type="SMART" id="SM00173">
    <property type="entry name" value="RAS"/>
    <property type="match status" value="1"/>
</dbReference>
<proteinExistence type="predicted"/>
<dbReference type="InterPro" id="IPR003578">
    <property type="entry name" value="Small_GTPase_Rho"/>
</dbReference>
<dbReference type="GO" id="GO:0007264">
    <property type="term" value="P:small GTPase-mediated signal transduction"/>
    <property type="evidence" value="ECO:0007669"/>
    <property type="project" value="InterPro"/>
</dbReference>
<dbReference type="GO" id="GO:0005525">
    <property type="term" value="F:GTP binding"/>
    <property type="evidence" value="ECO:0007669"/>
    <property type="project" value="UniProtKB-KW"/>
</dbReference>
<dbReference type="Gene3D" id="3.40.50.300">
    <property type="entry name" value="P-loop containing nucleotide triphosphate hydrolases"/>
    <property type="match status" value="2"/>
</dbReference>
<dbReference type="GO" id="GO:0035099">
    <property type="term" value="P:hemocyte migration"/>
    <property type="evidence" value="ECO:0007669"/>
    <property type="project" value="UniProtKB-ARBA"/>
</dbReference>
<keyword evidence="2" id="KW-0342">GTP-binding</keyword>
<dbReference type="SMART" id="SM00175">
    <property type="entry name" value="RAB"/>
    <property type="match status" value="1"/>
</dbReference>
<dbReference type="SUPFAM" id="SSF52540">
    <property type="entry name" value="P-loop containing nucleoside triphosphate hydrolases"/>
    <property type="match status" value="1"/>
</dbReference>
<dbReference type="GO" id="GO:0003006">
    <property type="term" value="P:developmental process involved in reproduction"/>
    <property type="evidence" value="ECO:0007669"/>
    <property type="project" value="UniProtKB-ARBA"/>
</dbReference>
<feature type="compositionally biased region" description="Low complexity" evidence="3">
    <location>
        <begin position="7"/>
        <end position="30"/>
    </location>
</feature>
<accession>A0A443RJU6</accession>
<dbReference type="OrthoDB" id="6480963at2759"/>
<dbReference type="GO" id="GO:0001667">
    <property type="term" value="P:ameboidal-type cell migration"/>
    <property type="evidence" value="ECO:0007669"/>
    <property type="project" value="UniProtKB-ARBA"/>
</dbReference>
<dbReference type="AlphaFoldDB" id="A0A443RJU6"/>
<keyword evidence="1" id="KW-0547">Nucleotide-binding</keyword>
<dbReference type="PRINTS" id="PR00449">
    <property type="entry name" value="RASTRNSFRMNG"/>
</dbReference>
<evidence type="ECO:0000313" key="5">
    <source>
        <dbReference type="Proteomes" id="UP000285301"/>
    </source>
</evidence>
<dbReference type="PANTHER" id="PTHR24072">
    <property type="entry name" value="RHO FAMILY GTPASE"/>
    <property type="match status" value="1"/>
</dbReference>
<dbReference type="InterPro" id="IPR027417">
    <property type="entry name" value="P-loop_NTPase"/>
</dbReference>